<keyword evidence="3" id="KW-1185">Reference proteome</keyword>
<dbReference type="InterPro" id="IPR006160">
    <property type="entry name" value="SCFA_transpt_AtoE"/>
</dbReference>
<organism evidence="2 3">
    <name type="scientific">Hanstruepera neustonica</name>
    <dbReference type="NCBI Taxonomy" id="1445657"/>
    <lineage>
        <taxon>Bacteria</taxon>
        <taxon>Pseudomonadati</taxon>
        <taxon>Bacteroidota</taxon>
        <taxon>Flavobacteriia</taxon>
        <taxon>Flavobacteriales</taxon>
        <taxon>Flavobacteriaceae</taxon>
        <taxon>Hanstruepera</taxon>
    </lineage>
</organism>
<proteinExistence type="predicted"/>
<dbReference type="OrthoDB" id="9342495at2"/>
<evidence type="ECO:0000313" key="2">
    <source>
        <dbReference type="EMBL" id="PNQ72401.1"/>
    </source>
</evidence>
<name>A0A2K1DWK2_9FLAO</name>
<keyword evidence="1" id="KW-1133">Transmembrane helix</keyword>
<dbReference type="PANTHER" id="PTHR41983:SF2">
    <property type="entry name" value="SHORT-CHAIN FATTY ACID TRANSPORTER-RELATED"/>
    <property type="match status" value="1"/>
</dbReference>
<feature type="transmembrane region" description="Helical" evidence="1">
    <location>
        <begin position="97"/>
        <end position="123"/>
    </location>
</feature>
<protein>
    <submittedName>
        <fullName evidence="2">Short-chain fatty acid transporter</fullName>
    </submittedName>
</protein>
<keyword evidence="1" id="KW-0812">Transmembrane</keyword>
<accession>A0A2K1DWK2</accession>
<reference evidence="2 3" key="1">
    <citation type="submission" date="2018-01" db="EMBL/GenBank/DDBJ databases">
        <title>The draft genome of Hanstruepera neustonica JCM19743.</title>
        <authorList>
            <person name="He R.-H."/>
            <person name="Du Z.-J."/>
        </authorList>
    </citation>
    <scope>NUCLEOTIDE SEQUENCE [LARGE SCALE GENOMIC DNA]</scope>
    <source>
        <strain evidence="2 3">JCM19743</strain>
    </source>
</reference>
<dbReference type="EMBL" id="POWF01000008">
    <property type="protein sequence ID" value="PNQ72401.1"/>
    <property type="molecule type" value="Genomic_DNA"/>
</dbReference>
<feature type="transmembrane region" description="Helical" evidence="1">
    <location>
        <begin position="20"/>
        <end position="47"/>
    </location>
</feature>
<dbReference type="GO" id="GO:0005886">
    <property type="term" value="C:plasma membrane"/>
    <property type="evidence" value="ECO:0007669"/>
    <property type="project" value="TreeGrafter"/>
</dbReference>
<evidence type="ECO:0000313" key="3">
    <source>
        <dbReference type="Proteomes" id="UP000236641"/>
    </source>
</evidence>
<feature type="transmembrane region" description="Helical" evidence="1">
    <location>
        <begin position="135"/>
        <end position="161"/>
    </location>
</feature>
<feature type="transmembrane region" description="Helical" evidence="1">
    <location>
        <begin position="317"/>
        <end position="335"/>
    </location>
</feature>
<dbReference type="PANTHER" id="PTHR41983">
    <property type="entry name" value="SHORT-CHAIN FATTY ACID TRANSPORTER-RELATED"/>
    <property type="match status" value="1"/>
</dbReference>
<dbReference type="Proteomes" id="UP000236641">
    <property type="component" value="Unassembled WGS sequence"/>
</dbReference>
<feature type="transmembrane region" description="Helical" evidence="1">
    <location>
        <begin position="254"/>
        <end position="273"/>
    </location>
</feature>
<feature type="transmembrane region" description="Helical" evidence="1">
    <location>
        <begin position="279"/>
        <end position="296"/>
    </location>
</feature>
<dbReference type="RefSeq" id="WP_103052645.1">
    <property type="nucleotide sequence ID" value="NZ_POWF01000008.1"/>
</dbReference>
<dbReference type="Pfam" id="PF02667">
    <property type="entry name" value="SCFA_trans"/>
    <property type="match status" value="1"/>
</dbReference>
<keyword evidence="1" id="KW-0472">Membrane</keyword>
<evidence type="ECO:0000256" key="1">
    <source>
        <dbReference type="SAM" id="Phobius"/>
    </source>
</evidence>
<comment type="caution">
    <text evidence="2">The sequence shown here is derived from an EMBL/GenBank/DDBJ whole genome shotgun (WGS) entry which is preliminary data.</text>
</comment>
<gene>
    <name evidence="2" type="ORF">C1T31_11435</name>
</gene>
<feature type="transmembrane region" description="Helical" evidence="1">
    <location>
        <begin position="187"/>
        <end position="208"/>
    </location>
</feature>
<feature type="transmembrane region" description="Helical" evidence="1">
    <location>
        <begin position="417"/>
        <end position="436"/>
    </location>
</feature>
<sequence length="465" mass="51439">MITKLGEKFSYLFLKFMPDAFVFAIVLTLVSVLAAYFVVDASFITIISSWYEGFFDLLAFAMQIILILVTGFSIALSPVIGRLIDRLTKYINSPGQVYFFVVFIGLLLSLVSFGWIVITGVLARELALRVKGVNYPFLIACVYVSMCGWVTGLSSTIPLLLNSENNYLIEAGVVSNTIPTSLTLNSYLNFSIIGSFFLLMPAFMMFVGTRLKQNVELKDLCDINKLQSEKSIEEEANGMKLPFKAYSDKFNNSFVIQGIIVLMGIIYIGYYFYTKGVELNFNIMIFTFIVLGMLLHKTPLRYGIAMQRSSRNISGILFQYPFYAGIMGIMLYTGLGEYLAKALASVATVDTYAFYAFITGGLVNFAIPSAGGEFAVVGPSLIAAIQEIGTGLPEAEISAMISRASLAVAYGESLTNLLQPFFLLLIVPVMGMGTNLQSRDIMGYLVMPFMILFVVQLCLILWMPL</sequence>
<feature type="transmembrane region" description="Helical" evidence="1">
    <location>
        <begin position="54"/>
        <end position="77"/>
    </location>
</feature>
<dbReference type="AlphaFoldDB" id="A0A2K1DWK2"/>
<feature type="transmembrane region" description="Helical" evidence="1">
    <location>
        <begin position="443"/>
        <end position="463"/>
    </location>
</feature>